<dbReference type="AlphaFoldDB" id="X0VXQ2"/>
<name>X0VXQ2_9ZZZZ</name>
<evidence type="ECO:0008006" key="2">
    <source>
        <dbReference type="Google" id="ProtNLM"/>
    </source>
</evidence>
<evidence type="ECO:0000313" key="1">
    <source>
        <dbReference type="EMBL" id="GAG17218.1"/>
    </source>
</evidence>
<gene>
    <name evidence="1" type="ORF">S01H1_48811</name>
</gene>
<dbReference type="SUPFAM" id="SSF53448">
    <property type="entry name" value="Nucleotide-diphospho-sugar transferases"/>
    <property type="match status" value="1"/>
</dbReference>
<feature type="non-terminal residue" evidence="1">
    <location>
        <position position="1"/>
    </location>
</feature>
<sequence>GDFRPEAFEPWLKEDFGEEGPTYLYMVDSDGYHDPHFFYRIHELMELYPEWGTICLYNANFHSPKHNRREIHVIDYDTALRGMSAGISMFFRLQSFRDKPNKVQVPDGRGWDGFYSREIAGRKVVTSLISYVEHFGKWGFHNKGNFDRDRALHPTAYLTGIRGATVKQIEEVHKATLKKA</sequence>
<accession>X0VXQ2</accession>
<comment type="caution">
    <text evidence="1">The sequence shown here is derived from an EMBL/GenBank/DDBJ whole genome shotgun (WGS) entry which is preliminary data.</text>
</comment>
<proteinExistence type="predicted"/>
<protein>
    <recommendedName>
        <fullName evidence="2">Glycosyltransferase 2-like domain-containing protein</fullName>
    </recommendedName>
</protein>
<reference evidence="1" key="1">
    <citation type="journal article" date="2014" name="Front. Microbiol.">
        <title>High frequency of phylogenetically diverse reductive dehalogenase-homologous genes in deep subseafloor sedimentary metagenomes.</title>
        <authorList>
            <person name="Kawai M."/>
            <person name="Futagami T."/>
            <person name="Toyoda A."/>
            <person name="Takaki Y."/>
            <person name="Nishi S."/>
            <person name="Hori S."/>
            <person name="Arai W."/>
            <person name="Tsubouchi T."/>
            <person name="Morono Y."/>
            <person name="Uchiyama I."/>
            <person name="Ito T."/>
            <person name="Fujiyama A."/>
            <person name="Inagaki F."/>
            <person name="Takami H."/>
        </authorList>
    </citation>
    <scope>NUCLEOTIDE SEQUENCE</scope>
    <source>
        <strain evidence="1">Expedition CK06-06</strain>
    </source>
</reference>
<dbReference type="EMBL" id="BARS01031354">
    <property type="protein sequence ID" value="GAG17218.1"/>
    <property type="molecule type" value="Genomic_DNA"/>
</dbReference>
<organism evidence="1">
    <name type="scientific">marine sediment metagenome</name>
    <dbReference type="NCBI Taxonomy" id="412755"/>
    <lineage>
        <taxon>unclassified sequences</taxon>
        <taxon>metagenomes</taxon>
        <taxon>ecological metagenomes</taxon>
    </lineage>
</organism>
<dbReference type="InterPro" id="IPR029044">
    <property type="entry name" value="Nucleotide-diphossugar_trans"/>
</dbReference>